<feature type="region of interest" description="Disordered" evidence="2">
    <location>
        <begin position="37"/>
        <end position="69"/>
    </location>
</feature>
<dbReference type="InterPro" id="IPR007949">
    <property type="entry name" value="SDA1_MD"/>
</dbReference>
<dbReference type="GO" id="GO:0015031">
    <property type="term" value="P:protein transport"/>
    <property type="evidence" value="ECO:0007669"/>
    <property type="project" value="UniProtKB-KW"/>
</dbReference>
<comment type="subcellular location">
    <subcellularLocation>
        <location evidence="1">Nucleus</location>
        <location evidence="1">Nucleolus</location>
    </subcellularLocation>
</comment>
<feature type="compositionally biased region" description="Basic residues" evidence="2">
    <location>
        <begin position="38"/>
        <end position="48"/>
    </location>
</feature>
<feature type="non-terminal residue" evidence="5">
    <location>
        <position position="1"/>
    </location>
</feature>
<evidence type="ECO:0000313" key="5">
    <source>
        <dbReference type="EMBL" id="OTF78417.1"/>
    </source>
</evidence>
<dbReference type="InterPro" id="IPR027312">
    <property type="entry name" value="Sda1"/>
</dbReference>
<dbReference type="AlphaFoldDB" id="A0A1Y3BDY5"/>
<organism evidence="5 6">
    <name type="scientific">Euroglyphus maynei</name>
    <name type="common">Mayne's house dust mite</name>
    <dbReference type="NCBI Taxonomy" id="6958"/>
    <lineage>
        <taxon>Eukaryota</taxon>
        <taxon>Metazoa</taxon>
        <taxon>Ecdysozoa</taxon>
        <taxon>Arthropoda</taxon>
        <taxon>Chelicerata</taxon>
        <taxon>Arachnida</taxon>
        <taxon>Acari</taxon>
        <taxon>Acariformes</taxon>
        <taxon>Sarcoptiformes</taxon>
        <taxon>Astigmata</taxon>
        <taxon>Psoroptidia</taxon>
        <taxon>Analgoidea</taxon>
        <taxon>Pyroglyphidae</taxon>
        <taxon>Pyroglyphinae</taxon>
        <taxon>Euroglyphus</taxon>
    </lineage>
</organism>
<keyword evidence="1" id="KW-0539">Nucleus</keyword>
<feature type="compositionally biased region" description="Basic residues" evidence="2">
    <location>
        <begin position="126"/>
        <end position="143"/>
    </location>
</feature>
<gene>
    <name evidence="5" type="ORF">BLA29_005186</name>
</gene>
<dbReference type="Proteomes" id="UP000194236">
    <property type="component" value="Unassembled WGS sequence"/>
</dbReference>
<dbReference type="GO" id="GO:0000055">
    <property type="term" value="P:ribosomal large subunit export from nucleus"/>
    <property type="evidence" value="ECO:0007669"/>
    <property type="project" value="UniProtKB-UniRule"/>
</dbReference>
<keyword evidence="1" id="KW-0653">Protein transport</keyword>
<dbReference type="Pfam" id="PF05285">
    <property type="entry name" value="SDA1_dom"/>
    <property type="match status" value="1"/>
</dbReference>
<evidence type="ECO:0000259" key="4">
    <source>
        <dbReference type="Pfam" id="PF21638"/>
    </source>
</evidence>
<feature type="domain" description="SDA1 C-terminal" evidence="4">
    <location>
        <begin position="117"/>
        <end position="158"/>
    </location>
</feature>
<evidence type="ECO:0000313" key="6">
    <source>
        <dbReference type="Proteomes" id="UP000194236"/>
    </source>
</evidence>
<keyword evidence="6" id="KW-1185">Reference proteome</keyword>
<dbReference type="PANTHER" id="PTHR12730:SF0">
    <property type="entry name" value="PROTEIN SDA1 HOMOLOG"/>
    <property type="match status" value="1"/>
</dbReference>
<reference evidence="5 6" key="1">
    <citation type="submission" date="2017-03" db="EMBL/GenBank/DDBJ databases">
        <title>Genome Survey of Euroglyphus maynei.</title>
        <authorList>
            <person name="Arlian L.G."/>
            <person name="Morgan M.S."/>
            <person name="Rider S.D."/>
        </authorList>
    </citation>
    <scope>NUCLEOTIDE SEQUENCE [LARGE SCALE GENOMIC DNA]</scope>
    <source>
        <strain evidence="5">Arlian Lab</strain>
        <tissue evidence="5">Whole body</tissue>
    </source>
</reference>
<accession>A0A1Y3BDY5</accession>
<comment type="function">
    <text evidence="1">Required for 60S pre-ribosomal subunits export to the cytoplasm.</text>
</comment>
<dbReference type="GO" id="GO:0042273">
    <property type="term" value="P:ribosomal large subunit biogenesis"/>
    <property type="evidence" value="ECO:0007669"/>
    <property type="project" value="UniProtKB-UniRule"/>
</dbReference>
<dbReference type="Pfam" id="PF21638">
    <property type="entry name" value="SDA1_C"/>
    <property type="match status" value="1"/>
</dbReference>
<comment type="similarity">
    <text evidence="1">Belongs to the SDA1 family.</text>
</comment>
<dbReference type="InterPro" id="IPR048292">
    <property type="entry name" value="SDA1_C"/>
</dbReference>
<evidence type="ECO:0000256" key="1">
    <source>
        <dbReference type="RuleBase" id="RU365057"/>
    </source>
</evidence>
<dbReference type="EMBL" id="MUJZ01028030">
    <property type="protein sequence ID" value="OTF78417.1"/>
    <property type="molecule type" value="Genomic_DNA"/>
</dbReference>
<feature type="region of interest" description="Disordered" evidence="2">
    <location>
        <begin position="82"/>
        <end position="147"/>
    </location>
</feature>
<protein>
    <recommendedName>
        <fullName evidence="1">Protein SDA1</fullName>
    </recommendedName>
</protein>
<keyword evidence="1" id="KW-0813">Transport</keyword>
<dbReference type="PANTHER" id="PTHR12730">
    <property type="entry name" value="HSDA/SDA1-RELATED"/>
    <property type="match status" value="1"/>
</dbReference>
<sequence>GKTVPDQDPKEKASLISTSRILTQEEFHKVRLAQLSKHLQKARSKKPSKTTSTENKSDSLISSSSNGIPEIVPLSSIERLYKRQKSDKQTRLESIEAGREDRGKYGARKGKLNDFASKSNKETRKGKSFMMIKHKIRQKRGRRSFKEKQIALRNSLLKRFQ</sequence>
<evidence type="ECO:0000259" key="3">
    <source>
        <dbReference type="Pfam" id="PF05285"/>
    </source>
</evidence>
<dbReference type="GO" id="GO:0005730">
    <property type="term" value="C:nucleolus"/>
    <property type="evidence" value="ECO:0007669"/>
    <property type="project" value="UniProtKB-SubCell"/>
</dbReference>
<feature type="domain" description="SDA1 middle" evidence="3">
    <location>
        <begin position="6"/>
        <end position="98"/>
    </location>
</feature>
<evidence type="ECO:0000256" key="2">
    <source>
        <dbReference type="SAM" id="MobiDB-lite"/>
    </source>
</evidence>
<dbReference type="OrthoDB" id="8123712at2759"/>
<comment type="caution">
    <text evidence="5">The sequence shown here is derived from an EMBL/GenBank/DDBJ whole genome shotgun (WGS) entry which is preliminary data.</text>
</comment>
<keyword evidence="1" id="KW-0690">Ribosome biogenesis</keyword>
<proteinExistence type="inferred from homology"/>
<feature type="compositionally biased region" description="Basic and acidic residues" evidence="2">
    <location>
        <begin position="82"/>
        <end position="104"/>
    </location>
</feature>
<name>A0A1Y3BDY5_EURMA</name>